<reference evidence="1 2" key="1">
    <citation type="submission" date="2020-08" db="EMBL/GenBank/DDBJ databases">
        <title>A Genomic Blueprint of the Chicken Gut Microbiome.</title>
        <authorList>
            <person name="Gilroy R."/>
            <person name="Ravi A."/>
            <person name="Getino M."/>
            <person name="Pursley I."/>
            <person name="Horton D.L."/>
            <person name="Alikhan N.-F."/>
            <person name="Baker D."/>
            <person name="Gharbi K."/>
            <person name="Hall N."/>
            <person name="Watson M."/>
            <person name="Adriaenssens E.M."/>
            <person name="Foster-Nyarko E."/>
            <person name="Jarju S."/>
            <person name="Secka A."/>
            <person name="Antonio M."/>
            <person name="Oren A."/>
            <person name="Chaudhuri R."/>
            <person name="La Ragione R.M."/>
            <person name="Hildebrand F."/>
            <person name="Pallen M.J."/>
        </authorList>
    </citation>
    <scope>NUCLEOTIDE SEQUENCE [LARGE SCALE GENOMIC DNA]</scope>
    <source>
        <strain evidence="1 2">Sa2YVA2</strain>
    </source>
</reference>
<dbReference type="InterPro" id="IPR036916">
    <property type="entry name" value="Sda_sf"/>
</dbReference>
<dbReference type="SUPFAM" id="SSF100985">
    <property type="entry name" value="Sporulation inhibitor Sda"/>
    <property type="match status" value="1"/>
</dbReference>
<dbReference type="Pfam" id="PF08970">
    <property type="entry name" value="Sda"/>
    <property type="match status" value="1"/>
</dbReference>
<sequence>MTRISDDLLIDSYSKAVEMKLCPKFITLLEQEIRLRSLKLACELPNDVKKSPSTF</sequence>
<dbReference type="RefSeq" id="WP_191694439.1">
    <property type="nucleotide sequence ID" value="NZ_JACSQN010000007.1"/>
</dbReference>
<evidence type="ECO:0000313" key="2">
    <source>
        <dbReference type="Proteomes" id="UP000626786"/>
    </source>
</evidence>
<accession>A0ABR8U9N0</accession>
<dbReference type="Gene3D" id="1.10.287.1100">
    <property type="entry name" value="Sporulation inhibitor A"/>
    <property type="match status" value="1"/>
</dbReference>
<proteinExistence type="predicted"/>
<dbReference type="InterPro" id="IPR015064">
    <property type="entry name" value="Sda"/>
</dbReference>
<dbReference type="GO" id="GO:0004860">
    <property type="term" value="F:protein kinase inhibitor activity"/>
    <property type="evidence" value="ECO:0007669"/>
    <property type="project" value="UniProtKB-KW"/>
</dbReference>
<dbReference type="Proteomes" id="UP000626786">
    <property type="component" value="Unassembled WGS sequence"/>
</dbReference>
<name>A0ABR8U9N0_9BACL</name>
<protein>
    <submittedName>
        <fullName evidence="1">Sporulation histidine kinase inhibitor Sda</fullName>
    </submittedName>
</protein>
<evidence type="ECO:0000313" key="1">
    <source>
        <dbReference type="EMBL" id="MBD7984740.1"/>
    </source>
</evidence>
<gene>
    <name evidence="1" type="primary">sda</name>
    <name evidence="1" type="ORF">H9649_09115</name>
</gene>
<comment type="caution">
    <text evidence="1">The sequence shown here is derived from an EMBL/GenBank/DDBJ whole genome shotgun (WGS) entry which is preliminary data.</text>
</comment>
<dbReference type="EMBL" id="JACSQN010000007">
    <property type="protein sequence ID" value="MBD7984740.1"/>
    <property type="molecule type" value="Genomic_DNA"/>
</dbReference>
<keyword evidence="1" id="KW-0649">Protein kinase inhibitor</keyword>
<organism evidence="1 2">
    <name type="scientific">Sporosarcina quadrami</name>
    <dbReference type="NCBI Taxonomy" id="2762234"/>
    <lineage>
        <taxon>Bacteria</taxon>
        <taxon>Bacillati</taxon>
        <taxon>Bacillota</taxon>
        <taxon>Bacilli</taxon>
        <taxon>Bacillales</taxon>
        <taxon>Caryophanaceae</taxon>
        <taxon>Sporosarcina</taxon>
    </lineage>
</organism>
<keyword evidence="2" id="KW-1185">Reference proteome</keyword>